<dbReference type="GO" id="GO:0005509">
    <property type="term" value="F:calcium ion binding"/>
    <property type="evidence" value="ECO:0007669"/>
    <property type="project" value="InterPro"/>
</dbReference>
<proteinExistence type="predicted"/>
<evidence type="ECO:0000313" key="3">
    <source>
        <dbReference type="EMBL" id="GEZ07837.1"/>
    </source>
</evidence>
<dbReference type="SUPFAM" id="SSF47473">
    <property type="entry name" value="EF-hand"/>
    <property type="match status" value="1"/>
</dbReference>
<dbReference type="AlphaFoldDB" id="A0A699HZJ2"/>
<feature type="compositionally biased region" description="Basic residues" evidence="1">
    <location>
        <begin position="54"/>
        <end position="65"/>
    </location>
</feature>
<dbReference type="PROSITE" id="PS50222">
    <property type="entry name" value="EF_HAND_2"/>
    <property type="match status" value="1"/>
</dbReference>
<protein>
    <submittedName>
        <fullName evidence="3">Two pore calcium channel protein 1</fullName>
    </submittedName>
</protein>
<dbReference type="InterPro" id="IPR011992">
    <property type="entry name" value="EF-hand-dom_pair"/>
</dbReference>
<organism evidence="3">
    <name type="scientific">Tanacetum cinerariifolium</name>
    <name type="common">Dalmatian daisy</name>
    <name type="synonym">Chrysanthemum cinerariifolium</name>
    <dbReference type="NCBI Taxonomy" id="118510"/>
    <lineage>
        <taxon>Eukaryota</taxon>
        <taxon>Viridiplantae</taxon>
        <taxon>Streptophyta</taxon>
        <taxon>Embryophyta</taxon>
        <taxon>Tracheophyta</taxon>
        <taxon>Spermatophyta</taxon>
        <taxon>Magnoliopsida</taxon>
        <taxon>eudicotyledons</taxon>
        <taxon>Gunneridae</taxon>
        <taxon>Pentapetalae</taxon>
        <taxon>asterids</taxon>
        <taxon>campanulids</taxon>
        <taxon>Asterales</taxon>
        <taxon>Asteraceae</taxon>
        <taxon>Asteroideae</taxon>
        <taxon>Anthemideae</taxon>
        <taxon>Anthemidinae</taxon>
        <taxon>Tanacetum</taxon>
    </lineage>
</organism>
<accession>A0A699HZJ2</accession>
<feature type="domain" description="EF-hand" evidence="2">
    <location>
        <begin position="93"/>
        <end position="128"/>
    </location>
</feature>
<comment type="caution">
    <text evidence="3">The sequence shown here is derived from an EMBL/GenBank/DDBJ whole genome shotgun (WGS) entry which is preliminary data.</text>
</comment>
<feature type="region of interest" description="Disordered" evidence="1">
    <location>
        <begin position="50"/>
        <end position="77"/>
    </location>
</feature>
<dbReference type="EMBL" id="BKCJ010238576">
    <property type="protein sequence ID" value="GEZ07837.1"/>
    <property type="molecule type" value="Genomic_DNA"/>
</dbReference>
<sequence>MTVPIFSSELNAVEVEKQIMVNEVMEVDSKEDLNDSIELRYEQIKKLTTESKSVRYRPPHMRKQNQIKDPSSASKSDLDYLSYDSNFKKLPAISREESELRFDKLDQNHDSKIDAEELNELLNIIAIKYEKGN</sequence>
<reference evidence="3" key="1">
    <citation type="journal article" date="2019" name="Sci. Rep.">
        <title>Draft genome of Tanacetum cinerariifolium, the natural source of mosquito coil.</title>
        <authorList>
            <person name="Yamashiro T."/>
            <person name="Shiraishi A."/>
            <person name="Satake H."/>
            <person name="Nakayama K."/>
        </authorList>
    </citation>
    <scope>NUCLEOTIDE SEQUENCE</scope>
</reference>
<name>A0A699HZJ2_TANCI</name>
<dbReference type="Gene3D" id="1.10.238.10">
    <property type="entry name" value="EF-hand"/>
    <property type="match status" value="1"/>
</dbReference>
<gene>
    <name evidence="3" type="ORF">Tci_479810</name>
</gene>
<dbReference type="InterPro" id="IPR002048">
    <property type="entry name" value="EF_hand_dom"/>
</dbReference>
<evidence type="ECO:0000256" key="1">
    <source>
        <dbReference type="SAM" id="MobiDB-lite"/>
    </source>
</evidence>
<evidence type="ECO:0000259" key="2">
    <source>
        <dbReference type="PROSITE" id="PS50222"/>
    </source>
</evidence>